<comment type="pathway">
    <text evidence="4">Cofactor biosynthesis; molybdopterin biosynthesis.</text>
</comment>
<dbReference type="PANTHER" id="PTHR23404">
    <property type="entry name" value="MOLYBDOPTERIN SYNTHASE RELATED"/>
    <property type="match status" value="1"/>
</dbReference>
<evidence type="ECO:0000256" key="2">
    <source>
        <dbReference type="ARBA" id="ARBA00022679"/>
    </source>
</evidence>
<dbReference type="InterPro" id="IPR003448">
    <property type="entry name" value="Mopterin_biosynth_MoaE"/>
</dbReference>
<name>A0ABR2Z5H5_9CHLO</name>
<comment type="subcellular location">
    <subcellularLocation>
        <location evidence="4">Cytoplasm</location>
    </subcellularLocation>
</comment>
<reference evidence="5 6" key="1">
    <citation type="journal article" date="2024" name="Nat. Commun.">
        <title>Phylogenomics reveals the evolutionary origins of lichenization in chlorophyte algae.</title>
        <authorList>
            <person name="Puginier C."/>
            <person name="Libourel C."/>
            <person name="Otte J."/>
            <person name="Skaloud P."/>
            <person name="Haon M."/>
            <person name="Grisel S."/>
            <person name="Petersen M."/>
            <person name="Berrin J.G."/>
            <person name="Delaux P.M."/>
            <person name="Dal Grande F."/>
            <person name="Keller J."/>
        </authorList>
    </citation>
    <scope>NUCLEOTIDE SEQUENCE [LARGE SCALE GENOMIC DNA]</scope>
    <source>
        <strain evidence="5 6">SAG 216-7</strain>
    </source>
</reference>
<dbReference type="CDD" id="cd00756">
    <property type="entry name" value="MoaE"/>
    <property type="match status" value="1"/>
</dbReference>
<dbReference type="EC" id="2.8.1.12" evidence="4"/>
<feature type="binding site" evidence="4">
    <location>
        <position position="119"/>
    </location>
    <ligand>
        <name>substrate</name>
    </ligand>
</feature>
<comment type="function">
    <text evidence="4">Catalytic subunit of the molybdopterin synthase complex, a complex that catalyzes the conversion of precursor Z into molybdopterin. Acts by mediating the incorporation of 2 sulfur atoms from thiocarboxylated MOCS2A into precursor Z to generate a dithiolene group.</text>
</comment>
<dbReference type="Pfam" id="PF02391">
    <property type="entry name" value="MoaE"/>
    <property type="match status" value="1"/>
</dbReference>
<comment type="similarity">
    <text evidence="4">Belongs to the MoaE family. MOCS2B subfamily.</text>
</comment>
<dbReference type="SUPFAM" id="SSF54690">
    <property type="entry name" value="Molybdopterin synthase subunit MoaE"/>
    <property type="match status" value="1"/>
</dbReference>
<dbReference type="InterPro" id="IPR028888">
    <property type="entry name" value="MOCS2B_euk"/>
</dbReference>
<keyword evidence="2 4" id="KW-0808">Transferase</keyword>
<evidence type="ECO:0000256" key="3">
    <source>
        <dbReference type="ARBA" id="ARBA00023150"/>
    </source>
</evidence>
<organism evidence="5 6">
    <name type="scientific">Coccomyxa subellipsoidea</name>
    <dbReference type="NCBI Taxonomy" id="248742"/>
    <lineage>
        <taxon>Eukaryota</taxon>
        <taxon>Viridiplantae</taxon>
        <taxon>Chlorophyta</taxon>
        <taxon>core chlorophytes</taxon>
        <taxon>Trebouxiophyceae</taxon>
        <taxon>Trebouxiophyceae incertae sedis</taxon>
        <taxon>Coccomyxaceae</taxon>
        <taxon>Coccomyxa</taxon>
    </lineage>
</organism>
<keyword evidence="1 4" id="KW-0963">Cytoplasm</keyword>
<dbReference type="HAMAP" id="MF_03052">
    <property type="entry name" value="MOC2B"/>
    <property type="match status" value="1"/>
</dbReference>
<keyword evidence="6" id="KW-1185">Reference proteome</keyword>
<evidence type="ECO:0000313" key="5">
    <source>
        <dbReference type="EMBL" id="KAK9919190.1"/>
    </source>
</evidence>
<accession>A0ABR2Z5H5</accession>
<dbReference type="InterPro" id="IPR036563">
    <property type="entry name" value="MoaE_sf"/>
</dbReference>
<dbReference type="Proteomes" id="UP001491310">
    <property type="component" value="Unassembled WGS sequence"/>
</dbReference>
<keyword evidence="3 4" id="KW-0501">Molybdenum cofactor biosynthesis</keyword>
<comment type="caution">
    <text evidence="5">The sequence shown here is derived from an EMBL/GenBank/DDBJ whole genome shotgun (WGS) entry which is preliminary data.</text>
</comment>
<feature type="binding site" evidence="4">
    <location>
        <begin position="126"/>
        <end position="128"/>
    </location>
    <ligand>
        <name>substrate</name>
    </ligand>
</feature>
<dbReference type="EMBL" id="JALJOT010000001">
    <property type="protein sequence ID" value="KAK9919190.1"/>
    <property type="molecule type" value="Genomic_DNA"/>
</dbReference>
<gene>
    <name evidence="5" type="ORF">WJX75_010033</name>
</gene>
<sequence>MAATTFVEVLPDPLQLNKYVGLVEDSGAGALATFMGVTRDNFDGKRVLSLSYEAYVPMAEKEMQVICKKAHDKWDLKKVALAHRIGHVGIGEPSVIIAVSSAHRREALEACHWAIDELKATVPIWKKELYEGGEVWKENSESRLAQQNH</sequence>
<evidence type="ECO:0000313" key="6">
    <source>
        <dbReference type="Proteomes" id="UP001491310"/>
    </source>
</evidence>
<protein>
    <recommendedName>
        <fullName evidence="4">Molybdopterin synthase catalytic subunit</fullName>
        <ecNumber evidence="4">2.8.1.12</ecNumber>
    </recommendedName>
    <alternativeName>
        <fullName evidence="4">Molybdenum cofactor synthesis protein 2 large subunit</fullName>
    </alternativeName>
    <alternativeName>
        <fullName evidence="4">Molybdenum cofactor synthesis protein 2B</fullName>
        <shortName evidence="4">MOCS2B</shortName>
    </alternativeName>
</protein>
<evidence type="ECO:0000256" key="1">
    <source>
        <dbReference type="ARBA" id="ARBA00022490"/>
    </source>
</evidence>
<feature type="binding site" evidence="4">
    <location>
        <begin position="103"/>
        <end position="104"/>
    </location>
    <ligand>
        <name>substrate</name>
    </ligand>
</feature>
<dbReference type="Gene3D" id="3.90.1170.40">
    <property type="entry name" value="Molybdopterin biosynthesis MoaE subunit"/>
    <property type="match status" value="1"/>
</dbReference>
<evidence type="ECO:0000256" key="4">
    <source>
        <dbReference type="HAMAP-Rule" id="MF_03052"/>
    </source>
</evidence>
<proteinExistence type="inferred from homology"/>
<comment type="catalytic activity">
    <reaction evidence="4">
        <text>2 [molybdopterin-synthase sulfur-carrier protein]-C-terminal-Gly-aminoethanethioate + cyclic pyranopterin phosphate + H2O = molybdopterin + 2 [molybdopterin-synthase sulfur-carrier protein]-C-terminal Gly-Gly + 2 H(+)</text>
        <dbReference type="Rhea" id="RHEA:26333"/>
        <dbReference type="Rhea" id="RHEA-COMP:12202"/>
        <dbReference type="Rhea" id="RHEA-COMP:19907"/>
        <dbReference type="ChEBI" id="CHEBI:15377"/>
        <dbReference type="ChEBI" id="CHEBI:15378"/>
        <dbReference type="ChEBI" id="CHEBI:58698"/>
        <dbReference type="ChEBI" id="CHEBI:59648"/>
        <dbReference type="ChEBI" id="CHEBI:90778"/>
        <dbReference type="ChEBI" id="CHEBI:232372"/>
        <dbReference type="EC" id="2.8.1.12"/>
    </reaction>
</comment>
<comment type="subunit">
    <text evidence="4">Heterotetramer; composed of 2 small (MOCS2A) and 2 large (MOCS2B) subunits.</text>
</comment>